<feature type="modified residue" description="4-aspartylphosphate" evidence="2">
    <location>
        <position position="182"/>
    </location>
</feature>
<dbReference type="eggNOG" id="COG2204">
    <property type="taxonomic scope" value="Bacteria"/>
</dbReference>
<dbReference type="RefSeq" id="WP_006271738.1">
    <property type="nucleotide sequence ID" value="NZ_GL883077.1"/>
</dbReference>
<dbReference type="InterPro" id="IPR050595">
    <property type="entry name" value="Bact_response_regulator"/>
</dbReference>
<dbReference type="InterPro" id="IPR011006">
    <property type="entry name" value="CheY-like_superfamily"/>
</dbReference>
<reference evidence="5" key="1">
    <citation type="submission" date="2011-03" db="EMBL/GenBank/DDBJ databases">
        <title>Draft genome sequence of Brevundimonas diminuta.</title>
        <authorList>
            <person name="Brown P.J.B."/>
            <person name="Buechlein A."/>
            <person name="Hemmerich C."/>
            <person name="Brun Y.V."/>
        </authorList>
    </citation>
    <scope>NUCLEOTIDE SEQUENCE [LARGE SCALE GENOMIC DNA]</scope>
    <source>
        <strain evidence="5">C19</strain>
    </source>
</reference>
<feature type="domain" description="Response regulatory" evidence="3">
    <location>
        <begin position="133"/>
        <end position="252"/>
    </location>
</feature>
<evidence type="ECO:0000259" key="3">
    <source>
        <dbReference type="PROSITE" id="PS50110"/>
    </source>
</evidence>
<organism evidence="4 5">
    <name type="scientific">Asticcacaulis biprosthecium C19</name>
    <dbReference type="NCBI Taxonomy" id="715226"/>
    <lineage>
        <taxon>Bacteria</taxon>
        <taxon>Pseudomonadati</taxon>
        <taxon>Pseudomonadota</taxon>
        <taxon>Alphaproteobacteria</taxon>
        <taxon>Caulobacterales</taxon>
        <taxon>Caulobacteraceae</taxon>
        <taxon>Asticcacaulis</taxon>
    </lineage>
</organism>
<dbReference type="InterPro" id="IPR001789">
    <property type="entry name" value="Sig_transdc_resp-reg_receiver"/>
</dbReference>
<name>F4QH23_9CAUL</name>
<dbReference type="HOGENOM" id="CLU_1064158_0_0_5"/>
<accession>F4QH23</accession>
<evidence type="ECO:0000313" key="4">
    <source>
        <dbReference type="EMBL" id="EGF92560.1"/>
    </source>
</evidence>
<evidence type="ECO:0000256" key="2">
    <source>
        <dbReference type="PROSITE-ProRule" id="PRU00169"/>
    </source>
</evidence>
<dbReference type="SUPFAM" id="SSF52172">
    <property type="entry name" value="CheY-like"/>
    <property type="match status" value="2"/>
</dbReference>
<sequence length="256" mass="28015">MDKTALLLEDSKTQANIIIAMLSRMGWSAVHCETIRDACETLSQISVHAMLLDVFVGDHNTLLHVDRFRSLAPHIPMMLMTAGSSREAIEETLTSARKTGADYVLKKPFNEALLRDVFASLSPDVAIGKKRKHVLVIDDSSTIRMIAQRAYAGAGYRVSCADSMEEAFSNVDIAHVDLVLCDVFMPGMGGFKGMRTIKTTWPKVQLISMSAGLDEQVSDNDALNATRRIGADAQIRKPFDAEDLIELSAALLDMAA</sequence>
<dbReference type="STRING" id="715226.ABI_09970"/>
<keyword evidence="5" id="KW-1185">Reference proteome</keyword>
<dbReference type="eggNOG" id="COG0745">
    <property type="taxonomic scope" value="Bacteria"/>
</dbReference>
<keyword evidence="1 2" id="KW-0597">Phosphoprotein</keyword>
<dbReference type="AlphaFoldDB" id="F4QH23"/>
<evidence type="ECO:0000313" key="5">
    <source>
        <dbReference type="Proteomes" id="UP000006512"/>
    </source>
</evidence>
<feature type="modified residue" description="4-aspartylphosphate" evidence="2">
    <location>
        <position position="53"/>
    </location>
</feature>
<feature type="domain" description="Response regulatory" evidence="3">
    <location>
        <begin position="4"/>
        <end position="122"/>
    </location>
</feature>
<dbReference type="PANTHER" id="PTHR44591">
    <property type="entry name" value="STRESS RESPONSE REGULATOR PROTEIN 1"/>
    <property type="match status" value="1"/>
</dbReference>
<dbReference type="EMBL" id="GL883077">
    <property type="protein sequence ID" value="EGF92560.1"/>
    <property type="molecule type" value="Genomic_DNA"/>
</dbReference>
<proteinExistence type="predicted"/>
<dbReference type="Gene3D" id="3.40.50.2300">
    <property type="match status" value="2"/>
</dbReference>
<gene>
    <name evidence="4" type="ORF">ABI_09970</name>
</gene>
<dbReference type="SMART" id="SM00448">
    <property type="entry name" value="REC"/>
    <property type="match status" value="2"/>
</dbReference>
<evidence type="ECO:0000256" key="1">
    <source>
        <dbReference type="ARBA" id="ARBA00022553"/>
    </source>
</evidence>
<dbReference type="OrthoDB" id="7170810at2"/>
<dbReference type="CDD" id="cd00156">
    <property type="entry name" value="REC"/>
    <property type="match status" value="1"/>
</dbReference>
<dbReference type="GO" id="GO:0000160">
    <property type="term" value="P:phosphorelay signal transduction system"/>
    <property type="evidence" value="ECO:0007669"/>
    <property type="project" value="InterPro"/>
</dbReference>
<dbReference type="PROSITE" id="PS50110">
    <property type="entry name" value="RESPONSE_REGULATORY"/>
    <property type="match status" value="2"/>
</dbReference>
<dbReference type="PANTHER" id="PTHR44591:SF23">
    <property type="entry name" value="CHEY SUBFAMILY"/>
    <property type="match status" value="1"/>
</dbReference>
<protein>
    <submittedName>
        <fullName evidence="4">Response regulator</fullName>
    </submittedName>
</protein>
<dbReference type="Proteomes" id="UP000006512">
    <property type="component" value="Unassembled WGS sequence"/>
</dbReference>
<dbReference type="Pfam" id="PF00072">
    <property type="entry name" value="Response_reg"/>
    <property type="match status" value="2"/>
</dbReference>